<feature type="transmembrane region" description="Helical" evidence="1">
    <location>
        <begin position="21"/>
        <end position="38"/>
    </location>
</feature>
<accession>A0A1G7SXM9</accession>
<dbReference type="RefSeq" id="WP_089834045.1">
    <property type="nucleotide sequence ID" value="NZ_FNBN01000003.1"/>
</dbReference>
<organism evidence="2 3">
    <name type="scientific">Chitinophaga filiformis</name>
    <name type="common">Myxococcus filiformis</name>
    <name type="synonym">Flexibacter filiformis</name>
    <dbReference type="NCBI Taxonomy" id="104663"/>
    <lineage>
        <taxon>Bacteria</taxon>
        <taxon>Pseudomonadati</taxon>
        <taxon>Bacteroidota</taxon>
        <taxon>Chitinophagia</taxon>
        <taxon>Chitinophagales</taxon>
        <taxon>Chitinophagaceae</taxon>
        <taxon>Chitinophaga</taxon>
    </lineage>
</organism>
<name>A0A1G7SXM9_CHIFI</name>
<reference evidence="2 3" key="1">
    <citation type="submission" date="2016-10" db="EMBL/GenBank/DDBJ databases">
        <authorList>
            <person name="de Groot N.N."/>
        </authorList>
    </citation>
    <scope>NUCLEOTIDE SEQUENCE [LARGE SCALE GENOMIC DNA]</scope>
    <source>
        <strain evidence="2 3">DSM 527</strain>
    </source>
</reference>
<keyword evidence="1" id="KW-0812">Transmembrane</keyword>
<evidence type="ECO:0000313" key="3">
    <source>
        <dbReference type="Proteomes" id="UP000199045"/>
    </source>
</evidence>
<keyword evidence="1" id="KW-0472">Membrane</keyword>
<dbReference type="EMBL" id="FNBN01000003">
    <property type="protein sequence ID" value="SDG27060.1"/>
    <property type="molecule type" value="Genomic_DNA"/>
</dbReference>
<dbReference type="STRING" id="104663.SAMN04488121_1031033"/>
<dbReference type="Proteomes" id="UP000199045">
    <property type="component" value="Unassembled WGS sequence"/>
</dbReference>
<evidence type="ECO:0000256" key="1">
    <source>
        <dbReference type="SAM" id="Phobius"/>
    </source>
</evidence>
<evidence type="ECO:0000313" key="2">
    <source>
        <dbReference type="EMBL" id="SDG27060.1"/>
    </source>
</evidence>
<dbReference type="OrthoDB" id="711075at2"/>
<feature type="transmembrane region" description="Helical" evidence="1">
    <location>
        <begin position="44"/>
        <end position="65"/>
    </location>
</feature>
<sequence length="162" mass="19072">MINYNLQQIEGKLSFQPNRRYRQKIICCLLIAVIAFTLPLFLSISYDIICTIQIIGVICAAYAVYDFLFKMNLTYIFDQTNRQVYQKVPGIYTRKLMSLEEVYILLETENCELHYVLSNKKDRYGKGYSISDYFLSTKRGKEEQERYETEVLGAIEKMIAHK</sequence>
<gene>
    <name evidence="2" type="ORF">SAMN04488121_1031033</name>
</gene>
<proteinExistence type="predicted"/>
<keyword evidence="1" id="KW-1133">Transmembrane helix</keyword>
<dbReference type="AlphaFoldDB" id="A0A1G7SXM9"/>
<protein>
    <submittedName>
        <fullName evidence="2">Uncharacterized protein</fullName>
    </submittedName>
</protein>